<dbReference type="PANTHER" id="PTHR45947">
    <property type="entry name" value="SULFOQUINOVOSYL TRANSFERASE SQD2"/>
    <property type="match status" value="1"/>
</dbReference>
<dbReference type="InterPro" id="IPR028098">
    <property type="entry name" value="Glyco_trans_4-like_N"/>
</dbReference>
<evidence type="ECO:0000259" key="1">
    <source>
        <dbReference type="Pfam" id="PF00534"/>
    </source>
</evidence>
<evidence type="ECO:0000313" key="3">
    <source>
        <dbReference type="EMBL" id="BCB22854.1"/>
    </source>
</evidence>
<dbReference type="InterPro" id="IPR001296">
    <property type="entry name" value="Glyco_trans_1"/>
</dbReference>
<sequence>MLNDMRILHVVGGLNVGGAENFLVNLLKYTDTDKYQMHFLCYGQERKFDYTNEIEKNGGIIHFINTPSIIQTKAHLDDIKNFVMEHDAYDIIHIHTLLQSSVVAYGFSKSSSAKIIVHSHSSQDNSKKTGILRKFYRVVAKKMIAKYSDLNIACSKKAGDFLFFKEYLVLNNGVDVLGNQMKPFIDINNEVPIIIQVGRLVDVKNHLFSLELMNDLSTEFDFKFLIIGDGENRSLIEDYIEKNNLNEKVEVLGLRDDAISFMKSADLLILPSLFEGLPITLLETQSVGLPSIVSTSVDELSDIKLDLIDFINLDDRLSWKKKIIERINDGKSVNYKQISDKFVELKFDIQSVSKDICSLYEKVKENEDYDYE</sequence>
<dbReference type="EMBL" id="LC528618">
    <property type="protein sequence ID" value="BCB22854.1"/>
    <property type="molecule type" value="Genomic_DNA"/>
</dbReference>
<evidence type="ECO:0000259" key="2">
    <source>
        <dbReference type="Pfam" id="PF13439"/>
    </source>
</evidence>
<keyword evidence="3" id="KW-0808">Transferase</keyword>
<dbReference type="Pfam" id="PF00534">
    <property type="entry name" value="Glycos_transf_1"/>
    <property type="match status" value="1"/>
</dbReference>
<dbReference type="SUPFAM" id="SSF53756">
    <property type="entry name" value="UDP-Glycosyltransferase/glycogen phosphorylase"/>
    <property type="match status" value="1"/>
</dbReference>
<feature type="domain" description="Glycosyl transferase family 1" evidence="1">
    <location>
        <begin position="184"/>
        <end position="297"/>
    </location>
</feature>
<organism evidence="3">
    <name type="scientific">Erysipelothrix tonsillarum</name>
    <dbReference type="NCBI Taxonomy" id="38402"/>
    <lineage>
        <taxon>Bacteria</taxon>
        <taxon>Bacillati</taxon>
        <taxon>Bacillota</taxon>
        <taxon>Erysipelotrichia</taxon>
        <taxon>Erysipelotrichales</taxon>
        <taxon>Erysipelotrichaceae</taxon>
        <taxon>Erysipelothrix</taxon>
    </lineage>
</organism>
<feature type="domain" description="Glycosyltransferase subfamily 4-like N-terminal" evidence="2">
    <location>
        <begin position="16"/>
        <end position="162"/>
    </location>
</feature>
<dbReference type="AlphaFoldDB" id="A0A6S6I223"/>
<reference evidence="3" key="1">
    <citation type="submission" date="2020-02" db="EMBL/GenBank/DDBJ databases">
        <title>Development of a multiplex PCR-based assay for rapid serotyping of Erysipelothrix species.</title>
        <authorList>
            <person name="Shimoji Y."/>
            <person name="Shiraiwa K."/>
            <person name="Tominaga H."/>
            <person name="Nishikawa S."/>
            <person name="Eguchi M."/>
            <person name="Hikono H."/>
            <person name="Ogawa Y."/>
        </authorList>
    </citation>
    <scope>NUCLEOTIDE SEQUENCE</scope>
    <source>
        <strain evidence="3">L136</strain>
    </source>
</reference>
<name>A0A6S6I223_9FIRM</name>
<accession>A0A6S6I223</accession>
<protein>
    <submittedName>
        <fullName evidence="3">Glycosyltransferase</fullName>
    </submittedName>
</protein>
<dbReference type="Pfam" id="PF13439">
    <property type="entry name" value="Glyco_transf_4"/>
    <property type="match status" value="1"/>
</dbReference>
<dbReference type="Gene3D" id="3.40.50.2000">
    <property type="entry name" value="Glycogen Phosphorylase B"/>
    <property type="match status" value="2"/>
</dbReference>
<dbReference type="InterPro" id="IPR050194">
    <property type="entry name" value="Glycosyltransferase_grp1"/>
</dbReference>
<proteinExistence type="predicted"/>
<dbReference type="GO" id="GO:0016757">
    <property type="term" value="F:glycosyltransferase activity"/>
    <property type="evidence" value="ECO:0007669"/>
    <property type="project" value="InterPro"/>
</dbReference>
<dbReference type="PANTHER" id="PTHR45947:SF3">
    <property type="entry name" value="SULFOQUINOVOSYL TRANSFERASE SQD2"/>
    <property type="match status" value="1"/>
</dbReference>